<organism evidence="3 4">
    <name type="scientific">Cannabis sativa</name>
    <name type="common">Hemp</name>
    <name type="synonym">Marijuana</name>
    <dbReference type="NCBI Taxonomy" id="3483"/>
    <lineage>
        <taxon>Eukaryota</taxon>
        <taxon>Viridiplantae</taxon>
        <taxon>Streptophyta</taxon>
        <taxon>Embryophyta</taxon>
        <taxon>Tracheophyta</taxon>
        <taxon>Spermatophyta</taxon>
        <taxon>Magnoliopsida</taxon>
        <taxon>eudicotyledons</taxon>
        <taxon>Gunneridae</taxon>
        <taxon>Pentapetalae</taxon>
        <taxon>rosids</taxon>
        <taxon>fabids</taxon>
        <taxon>Rosales</taxon>
        <taxon>Cannabaceae</taxon>
        <taxon>Cannabis</taxon>
    </lineage>
</organism>
<dbReference type="PANTHER" id="PTHR32009">
    <property type="entry name" value="TMV RESISTANCE PROTEIN N-LIKE"/>
    <property type="match status" value="1"/>
</dbReference>
<dbReference type="OMA" id="WCVEELA"/>
<evidence type="ECO:0000313" key="3">
    <source>
        <dbReference type="EnsemblPlants" id="cds.novel_model_470_5bda875f"/>
    </source>
</evidence>
<dbReference type="InterPro" id="IPR000157">
    <property type="entry name" value="TIR_dom"/>
</dbReference>
<protein>
    <recommendedName>
        <fullName evidence="2">TIR domain-containing protein</fullName>
    </recommendedName>
</protein>
<reference evidence="3" key="1">
    <citation type="submission" date="2018-11" db="EMBL/GenBank/DDBJ databases">
        <authorList>
            <person name="Grassa J C."/>
        </authorList>
    </citation>
    <scope>NUCLEOTIDE SEQUENCE [LARGE SCALE GENOMIC DNA]</scope>
</reference>
<dbReference type="InterPro" id="IPR035897">
    <property type="entry name" value="Toll_tir_struct_dom_sf"/>
</dbReference>
<dbReference type="SMART" id="SM00255">
    <property type="entry name" value="TIR"/>
    <property type="match status" value="1"/>
</dbReference>
<evidence type="ECO:0000259" key="2">
    <source>
        <dbReference type="PROSITE" id="PS50104"/>
    </source>
</evidence>
<dbReference type="Gene3D" id="3.40.50.10140">
    <property type="entry name" value="Toll/interleukin-1 receptor homology (TIR) domain"/>
    <property type="match status" value="1"/>
</dbReference>
<proteinExistence type="predicted"/>
<dbReference type="GO" id="GO:0007165">
    <property type="term" value="P:signal transduction"/>
    <property type="evidence" value="ECO:0007669"/>
    <property type="project" value="InterPro"/>
</dbReference>
<reference evidence="3" key="2">
    <citation type="submission" date="2021-03" db="UniProtKB">
        <authorList>
            <consortium name="EnsemblPlants"/>
        </authorList>
    </citation>
    <scope>IDENTIFICATION</scope>
</reference>
<dbReference type="AlphaFoldDB" id="A0A803R3N9"/>
<dbReference type="EnsemblPlants" id="novel_model_470_5bda875f">
    <property type="protein sequence ID" value="cds.novel_model_470_5bda875f"/>
    <property type="gene ID" value="novel_gene_339_5bda875f"/>
</dbReference>
<dbReference type="EMBL" id="UZAU01000282">
    <property type="status" value="NOT_ANNOTATED_CDS"/>
    <property type="molecule type" value="Genomic_DNA"/>
</dbReference>
<dbReference type="Pfam" id="PF01582">
    <property type="entry name" value="TIR"/>
    <property type="match status" value="1"/>
</dbReference>
<dbReference type="Gramene" id="novel_model_470_5bda875f">
    <property type="protein sequence ID" value="cds.novel_model_470_5bda875f"/>
    <property type="gene ID" value="novel_gene_339_5bda875f"/>
</dbReference>
<evidence type="ECO:0000313" key="4">
    <source>
        <dbReference type="Proteomes" id="UP000596661"/>
    </source>
</evidence>
<dbReference type="Proteomes" id="UP000596661">
    <property type="component" value="Chromosome 3"/>
</dbReference>
<evidence type="ECO:0000256" key="1">
    <source>
        <dbReference type="ARBA" id="ARBA00023027"/>
    </source>
</evidence>
<name>A0A803R3N9_CANSA</name>
<accession>A0A803R3N9</accession>
<dbReference type="PANTHER" id="PTHR32009:SF155">
    <property type="entry name" value="DISEASE RESISTANCE PROTEIN (TIR-NBS-LRR CLASS)"/>
    <property type="match status" value="1"/>
</dbReference>
<dbReference type="FunFam" id="3.40.50.10140:FF:000007">
    <property type="entry name" value="Disease resistance protein (TIR-NBS-LRR class)"/>
    <property type="match status" value="1"/>
</dbReference>
<dbReference type="SUPFAM" id="SSF52200">
    <property type="entry name" value="Toll/Interleukin receptor TIR domain"/>
    <property type="match status" value="1"/>
</dbReference>
<keyword evidence="4" id="KW-1185">Reference proteome</keyword>
<sequence length="164" mass="18701">MAIGEYSDHSTVSVGVSFRLRWDVFLSFRGEDTRNNITKHLYESLEKKGVRTFIDDDGLNRGEEIAPSLLEAIDDSAAAIVILSKRYADSRWCLEELAKICDCPNKLILPVFCEIAPGDVRKQIGPYEKDFKLHEEKRSPELVGRWRKAMDKVGNLSGWVIDNR</sequence>
<dbReference type="PROSITE" id="PS50104">
    <property type="entry name" value="TIR"/>
    <property type="match status" value="1"/>
</dbReference>
<keyword evidence="1" id="KW-0520">NAD</keyword>
<feature type="domain" description="TIR" evidence="2">
    <location>
        <begin position="20"/>
        <end position="164"/>
    </location>
</feature>